<dbReference type="AlphaFoldDB" id="A0A1Y5PAW4"/>
<proteinExistence type="predicted"/>
<keyword evidence="1" id="KW-0732">Signal</keyword>
<protein>
    <recommendedName>
        <fullName evidence="3">Secreted protein</fullName>
    </recommendedName>
</protein>
<organism evidence="2">
    <name type="scientific">uncultured Mycobacterium sp</name>
    <dbReference type="NCBI Taxonomy" id="171292"/>
    <lineage>
        <taxon>Bacteria</taxon>
        <taxon>Bacillati</taxon>
        <taxon>Actinomycetota</taxon>
        <taxon>Actinomycetes</taxon>
        <taxon>Mycobacteriales</taxon>
        <taxon>Mycobacteriaceae</taxon>
        <taxon>Mycobacterium</taxon>
        <taxon>environmental samples</taxon>
    </lineage>
</organism>
<feature type="signal peptide" evidence="1">
    <location>
        <begin position="1"/>
        <end position="32"/>
    </location>
</feature>
<feature type="chain" id="PRO_5012102232" description="Secreted protein" evidence="1">
    <location>
        <begin position="33"/>
        <end position="168"/>
    </location>
</feature>
<dbReference type="EMBL" id="FLQS01000021">
    <property type="protein sequence ID" value="SBS75856.1"/>
    <property type="molecule type" value="Genomic_DNA"/>
</dbReference>
<reference evidence="2" key="1">
    <citation type="submission" date="2016-03" db="EMBL/GenBank/DDBJ databases">
        <authorList>
            <person name="Ploux O."/>
        </authorList>
    </citation>
    <scope>NUCLEOTIDE SEQUENCE</scope>
    <source>
        <strain evidence="2">UC10</strain>
    </source>
</reference>
<gene>
    <name evidence="2" type="ORF">MHPYR_280024</name>
</gene>
<sequence length="168" mass="17574">MEHRRILAAAAAAVAVAVASIGAVGLAGPASATDDITQNAVGTYTIQYAWGPSTWVAVPCDGDVDQCLHITEFSAKDTKQKHPNWSANAYWSVGSWIIPPVDTPNALKCKEDGSKHDLPLNYSWDAATNSGSQSFFDPGICNGKTRSGSSPFTLTKIGPAPGISTPAQ</sequence>
<evidence type="ECO:0008006" key="3">
    <source>
        <dbReference type="Google" id="ProtNLM"/>
    </source>
</evidence>
<evidence type="ECO:0000256" key="1">
    <source>
        <dbReference type="SAM" id="SignalP"/>
    </source>
</evidence>
<evidence type="ECO:0000313" key="2">
    <source>
        <dbReference type="EMBL" id="SBS75856.1"/>
    </source>
</evidence>
<name>A0A1Y5PAW4_9MYCO</name>
<accession>A0A1Y5PAW4</accession>